<keyword evidence="1" id="KW-0472">Membrane</keyword>
<accession>A0A975MQ52</accession>
<reference evidence="3" key="1">
    <citation type="submission" date="2021-04" db="EMBL/GenBank/DDBJ databases">
        <title>Draft genome sequence data of methanotrophic Methylovulum sp. strain S1L and Methylomonas sp. strain S2AM isolated from boreal lake water columns.</title>
        <authorList>
            <person name="Rissanen A.J."/>
            <person name="Mangayil R."/>
            <person name="Svenning M.M."/>
            <person name="Khanongnuch R."/>
        </authorList>
    </citation>
    <scope>NUCLEOTIDE SEQUENCE</scope>
    <source>
        <strain evidence="3">S2AM</strain>
    </source>
</reference>
<evidence type="ECO:0000256" key="1">
    <source>
        <dbReference type="SAM" id="Phobius"/>
    </source>
</evidence>
<feature type="chain" id="PRO_5037616726" evidence="2">
    <location>
        <begin position="22"/>
        <end position="257"/>
    </location>
</feature>
<sequence>MKSKLISLPLVLLCIGHPVQAAIVIPDLNSVLTSGKVPNVNDWSFFNRAQTLHVTENNANSYTLTVSATVNGSAAFNFFAPDNSGVYTGKATTFTLTANFDAAGHFVASDSDRFSIIGEFSPKAAVVLAGDTGVSVPTTSAVLYDAAVTDFGYSTAQNTFGFATEFLPSWSNQVRFTGGNLGESIYLYSNVLNVPDSGRLKPLIDAFNNQDLSSVSGLTVRGLSSLSAVPLPMSSLLFGSGLAAFTVMRRRYNTHKA</sequence>
<evidence type="ECO:0000256" key="2">
    <source>
        <dbReference type="SAM" id="SignalP"/>
    </source>
</evidence>
<proteinExistence type="predicted"/>
<feature type="signal peptide" evidence="2">
    <location>
        <begin position="1"/>
        <end position="21"/>
    </location>
</feature>
<keyword evidence="1" id="KW-1133">Transmembrane helix</keyword>
<name>A0A975MQ52_9GAMM</name>
<evidence type="ECO:0000313" key="4">
    <source>
        <dbReference type="Proteomes" id="UP000676649"/>
    </source>
</evidence>
<dbReference type="AlphaFoldDB" id="A0A975MQ52"/>
<keyword evidence="2" id="KW-0732">Signal</keyword>
<keyword evidence="1" id="KW-0812">Transmembrane</keyword>
<dbReference type="Proteomes" id="UP000676649">
    <property type="component" value="Chromosome"/>
</dbReference>
<protein>
    <submittedName>
        <fullName evidence="3">VPLPA-CTERM sorting domain-containing protein</fullName>
    </submittedName>
</protein>
<gene>
    <name evidence="3" type="ORF">KEF85_04425</name>
</gene>
<dbReference type="EMBL" id="CP073754">
    <property type="protein sequence ID" value="QWF71729.1"/>
    <property type="molecule type" value="Genomic_DNA"/>
</dbReference>
<dbReference type="RefSeq" id="WP_215583511.1">
    <property type="nucleotide sequence ID" value="NZ_CP073754.1"/>
</dbReference>
<keyword evidence="4" id="KW-1185">Reference proteome</keyword>
<evidence type="ECO:0000313" key="3">
    <source>
        <dbReference type="EMBL" id="QWF71729.1"/>
    </source>
</evidence>
<feature type="transmembrane region" description="Helical" evidence="1">
    <location>
        <begin position="229"/>
        <end position="248"/>
    </location>
</feature>
<dbReference type="KEGG" id="mpad:KEF85_04425"/>
<organism evidence="3 4">
    <name type="scientific">Methylomonas paludis</name>
    <dbReference type="NCBI Taxonomy" id="1173101"/>
    <lineage>
        <taxon>Bacteria</taxon>
        <taxon>Pseudomonadati</taxon>
        <taxon>Pseudomonadota</taxon>
        <taxon>Gammaproteobacteria</taxon>
        <taxon>Methylococcales</taxon>
        <taxon>Methylococcaceae</taxon>
        <taxon>Methylomonas</taxon>
    </lineage>
</organism>